<protein>
    <submittedName>
        <fullName evidence="1">Uncharacterized protein</fullName>
    </submittedName>
</protein>
<reference evidence="2" key="1">
    <citation type="submission" date="2018-02" db="EMBL/GenBank/DDBJ databases">
        <authorList>
            <person name="Hausmann B."/>
        </authorList>
    </citation>
    <scope>NUCLEOTIDE SEQUENCE [LARGE SCALE GENOMIC DNA]</scope>
    <source>
        <strain evidence="2">Peat soil MAG SbF1</strain>
    </source>
</reference>
<evidence type="ECO:0000313" key="2">
    <source>
        <dbReference type="Proteomes" id="UP000238916"/>
    </source>
</evidence>
<dbReference type="AlphaFoldDB" id="A0A2U3L8N6"/>
<organism evidence="1 2">
    <name type="scientific">Candidatus Desulfosporosinus infrequens</name>
    <dbReference type="NCBI Taxonomy" id="2043169"/>
    <lineage>
        <taxon>Bacteria</taxon>
        <taxon>Bacillati</taxon>
        <taxon>Bacillota</taxon>
        <taxon>Clostridia</taxon>
        <taxon>Eubacteriales</taxon>
        <taxon>Desulfitobacteriaceae</taxon>
        <taxon>Desulfosporosinus</taxon>
    </lineage>
</organism>
<evidence type="ECO:0000313" key="1">
    <source>
        <dbReference type="EMBL" id="SPF48295.1"/>
    </source>
</evidence>
<proteinExistence type="predicted"/>
<name>A0A2U3L8N6_9FIRM</name>
<dbReference type="Proteomes" id="UP000238916">
    <property type="component" value="Unassembled WGS sequence"/>
</dbReference>
<dbReference type="EMBL" id="OMOF01000340">
    <property type="protein sequence ID" value="SPF48295.1"/>
    <property type="molecule type" value="Genomic_DNA"/>
</dbReference>
<accession>A0A2U3L8N6</accession>
<sequence>MVGGSLQIKGEGNHDELSSFLLLPVYGGDGSSVSRRKS</sequence>
<gene>
    <name evidence="1" type="ORF">SBF1_4040003</name>
</gene>